<feature type="region of interest" description="Disordered" evidence="2">
    <location>
        <begin position="35"/>
        <end position="111"/>
    </location>
</feature>
<evidence type="ECO:0000256" key="1">
    <source>
        <dbReference type="SAM" id="Coils"/>
    </source>
</evidence>
<keyword evidence="1" id="KW-0175">Coiled coil</keyword>
<sequence length="215" mass="23642">KKQRSWGTKEFQEHGPYQWQSQSGICSAENVHDVRYEKSGGSKSTKKVVKDEDDDENADPAAIGQDAGKQDGNDKVFVKGKVKGKSPGSTCGKSSFNPLLSGHPKAKCSQKPKAVADQKHCALDGTATEERSKALGSNTGLGDRRKPVSPLLQLIHGSAHRQTHLKNRQDITFSADKNQLQYEDYDAKLRNLMANRDAIDRNVAKLMGPRQKESI</sequence>
<dbReference type="AlphaFoldDB" id="A0A9P9YBG4"/>
<feature type="compositionally biased region" description="Basic and acidic residues" evidence="2">
    <location>
        <begin position="68"/>
        <end position="77"/>
    </location>
</feature>
<keyword evidence="4" id="KW-1185">Reference proteome</keyword>
<evidence type="ECO:0000256" key="2">
    <source>
        <dbReference type="SAM" id="MobiDB-lite"/>
    </source>
</evidence>
<accession>A0A9P9YBG4</accession>
<reference evidence="3" key="1">
    <citation type="journal article" date="2023" name="Genome Biol. Evol.">
        <title>Long-read-based Genome Assembly of Drosophila gunungcola Reveals Fewer Chemosensory Genes in Flower-breeding Species.</title>
        <authorList>
            <person name="Negi A."/>
            <person name="Liao B.Y."/>
            <person name="Yeh S.D."/>
        </authorList>
    </citation>
    <scope>NUCLEOTIDE SEQUENCE</scope>
    <source>
        <strain evidence="3">Sukarami</strain>
    </source>
</reference>
<dbReference type="EMBL" id="JAMKOV010000118">
    <property type="protein sequence ID" value="KAI8033600.1"/>
    <property type="molecule type" value="Genomic_DNA"/>
</dbReference>
<evidence type="ECO:0000313" key="4">
    <source>
        <dbReference type="Proteomes" id="UP001059596"/>
    </source>
</evidence>
<feature type="region of interest" description="Disordered" evidence="2">
    <location>
        <begin position="1"/>
        <end position="23"/>
    </location>
</feature>
<protein>
    <submittedName>
        <fullName evidence="3">Uncharacterized protein</fullName>
    </submittedName>
</protein>
<name>A0A9P9YBG4_9MUSC</name>
<organism evidence="3 4">
    <name type="scientific">Drosophila gunungcola</name>
    <name type="common">fruit fly</name>
    <dbReference type="NCBI Taxonomy" id="103775"/>
    <lineage>
        <taxon>Eukaryota</taxon>
        <taxon>Metazoa</taxon>
        <taxon>Ecdysozoa</taxon>
        <taxon>Arthropoda</taxon>
        <taxon>Hexapoda</taxon>
        <taxon>Insecta</taxon>
        <taxon>Pterygota</taxon>
        <taxon>Neoptera</taxon>
        <taxon>Endopterygota</taxon>
        <taxon>Diptera</taxon>
        <taxon>Brachycera</taxon>
        <taxon>Muscomorpha</taxon>
        <taxon>Ephydroidea</taxon>
        <taxon>Drosophilidae</taxon>
        <taxon>Drosophila</taxon>
        <taxon>Sophophora</taxon>
    </lineage>
</organism>
<proteinExistence type="predicted"/>
<dbReference type="Proteomes" id="UP001059596">
    <property type="component" value="Unassembled WGS sequence"/>
</dbReference>
<feature type="non-terminal residue" evidence="3">
    <location>
        <position position="215"/>
    </location>
</feature>
<feature type="compositionally biased region" description="Polar residues" evidence="2">
    <location>
        <begin position="87"/>
        <end position="98"/>
    </location>
</feature>
<evidence type="ECO:0000313" key="3">
    <source>
        <dbReference type="EMBL" id="KAI8033600.1"/>
    </source>
</evidence>
<feature type="coiled-coil region" evidence="1">
    <location>
        <begin position="175"/>
        <end position="202"/>
    </location>
</feature>
<gene>
    <name evidence="3" type="ORF">M5D96_013650</name>
</gene>
<comment type="caution">
    <text evidence="3">The sequence shown here is derived from an EMBL/GenBank/DDBJ whole genome shotgun (WGS) entry which is preliminary data.</text>
</comment>